<feature type="domain" description="Amidohydrolase 3" evidence="1">
    <location>
        <begin position="50"/>
        <end position="525"/>
    </location>
</feature>
<dbReference type="Gene3D" id="2.30.40.10">
    <property type="entry name" value="Urease, subunit C, domain 1"/>
    <property type="match status" value="1"/>
</dbReference>
<dbReference type="InterPro" id="IPR033932">
    <property type="entry name" value="YtcJ-like"/>
</dbReference>
<name>A0A5C6VYT7_9BACI</name>
<dbReference type="PANTHER" id="PTHR22642">
    <property type="entry name" value="IMIDAZOLONEPROPIONASE"/>
    <property type="match status" value="1"/>
</dbReference>
<reference evidence="2 3" key="1">
    <citation type="journal article" date="2005" name="Int. J. Syst. Evol. Microbiol.">
        <title>Bacillus litoralis sp. nov., isolated from a tidal flat of the Yellow Sea in Korea.</title>
        <authorList>
            <person name="Yoon J.H."/>
            <person name="Oh T.K."/>
        </authorList>
    </citation>
    <scope>NUCLEOTIDE SEQUENCE [LARGE SCALE GENOMIC DNA]</scope>
    <source>
        <strain evidence="2 3">SW-211</strain>
    </source>
</reference>
<dbReference type="Gene3D" id="3.10.310.70">
    <property type="match status" value="1"/>
</dbReference>
<dbReference type="InterPro" id="IPR032466">
    <property type="entry name" value="Metal_Hydrolase"/>
</dbReference>
<evidence type="ECO:0000259" key="1">
    <source>
        <dbReference type="Pfam" id="PF07969"/>
    </source>
</evidence>
<dbReference type="Gene3D" id="3.20.20.140">
    <property type="entry name" value="Metal-dependent hydrolases"/>
    <property type="match status" value="1"/>
</dbReference>
<dbReference type="EMBL" id="VOQF01000007">
    <property type="protein sequence ID" value="TXC90225.1"/>
    <property type="molecule type" value="Genomic_DNA"/>
</dbReference>
<organism evidence="2 3">
    <name type="scientific">Metabacillus litoralis</name>
    <dbReference type="NCBI Taxonomy" id="152268"/>
    <lineage>
        <taxon>Bacteria</taxon>
        <taxon>Bacillati</taxon>
        <taxon>Bacillota</taxon>
        <taxon>Bacilli</taxon>
        <taxon>Bacillales</taxon>
        <taxon>Bacillaceae</taxon>
        <taxon>Metabacillus</taxon>
    </lineage>
</organism>
<keyword evidence="3" id="KW-1185">Reference proteome</keyword>
<dbReference type="SUPFAM" id="SSF51556">
    <property type="entry name" value="Metallo-dependent hydrolases"/>
    <property type="match status" value="1"/>
</dbReference>
<dbReference type="InterPro" id="IPR011059">
    <property type="entry name" value="Metal-dep_hydrolase_composite"/>
</dbReference>
<dbReference type="PANTHER" id="PTHR22642:SF2">
    <property type="entry name" value="PROTEIN LONG AFTER FAR-RED 3"/>
    <property type="match status" value="1"/>
</dbReference>
<gene>
    <name evidence="2" type="ORF">FS935_14285</name>
</gene>
<evidence type="ECO:0000313" key="2">
    <source>
        <dbReference type="EMBL" id="TXC90225.1"/>
    </source>
</evidence>
<dbReference type="SUPFAM" id="SSF51338">
    <property type="entry name" value="Composite domain of metallo-dependent hydrolases"/>
    <property type="match status" value="1"/>
</dbReference>
<dbReference type="CDD" id="cd01300">
    <property type="entry name" value="YtcJ_like"/>
    <property type="match status" value="1"/>
</dbReference>
<dbReference type="GO" id="GO:0016810">
    <property type="term" value="F:hydrolase activity, acting on carbon-nitrogen (but not peptide) bonds"/>
    <property type="evidence" value="ECO:0007669"/>
    <property type="project" value="InterPro"/>
</dbReference>
<dbReference type="Proteomes" id="UP000321363">
    <property type="component" value="Unassembled WGS sequence"/>
</dbReference>
<keyword evidence="2" id="KW-0378">Hydrolase</keyword>
<dbReference type="AlphaFoldDB" id="A0A5C6VYT7"/>
<sequence>MGTLWYGGNIYTLEYEDCKVEAVFSKEGRIIETGKYSDLVNQYKEEISKYIDLHGKTMIPGLVDSHLHLIGHGEKLVRLDFSETTNSDEIIQTIKDRTLHLNPGSWIIGEGWNENQLEDQKIIHRNELDEISPNHPVMLKRICRHAIIVNSKALELANISSDTQDPPGGVIVRDSTNTPTGYLLDQAQELVFEVAPTSSKEDLVLALETSIKDCYKKGLVGAHTEDLSYYGGLDKTLHAFDEVLSKGLKFRTHLLVHHLIVDEFQQKERDLGEFGEFGAMKIFADGALGGRTALLSFPYHDDPSTTGVAIHTENELALLVKKARSYKMEVAVHVIGDLAFEMTLDAIEANPPQAGQHDRLIHAQILRKDLIERAKKLPIILDIQPRFVASDFPWVIDKIGEDRMKSCYAWKTLVEEGIHCAGGSDAPIEPIDPLLGIHAAVTRESIYDNTGTCYFPEQKLSIYQAVELFTKGSAYAIHHQHDRGMIKKGFVADFTVFDQDIFKQEPDTLLQAKVMMTIVDNEFMYQHST</sequence>
<evidence type="ECO:0000313" key="3">
    <source>
        <dbReference type="Proteomes" id="UP000321363"/>
    </source>
</evidence>
<dbReference type="RefSeq" id="WP_146949326.1">
    <property type="nucleotide sequence ID" value="NZ_VOQF01000007.1"/>
</dbReference>
<dbReference type="InterPro" id="IPR013108">
    <property type="entry name" value="Amidohydro_3"/>
</dbReference>
<proteinExistence type="predicted"/>
<dbReference type="Pfam" id="PF07969">
    <property type="entry name" value="Amidohydro_3"/>
    <property type="match status" value="1"/>
</dbReference>
<accession>A0A5C6VYT7</accession>
<comment type="caution">
    <text evidence="2">The sequence shown here is derived from an EMBL/GenBank/DDBJ whole genome shotgun (WGS) entry which is preliminary data.</text>
</comment>
<protein>
    <submittedName>
        <fullName evidence="2">Amidohydrolase</fullName>
    </submittedName>
</protein>
<dbReference type="OrthoDB" id="9767366at2"/>